<dbReference type="OrthoDB" id="2662966at2"/>
<dbReference type="EMBL" id="CP034248">
    <property type="protein sequence ID" value="AZK48679.1"/>
    <property type="molecule type" value="Genomic_DNA"/>
</dbReference>
<keyword evidence="2" id="KW-1185">Reference proteome</keyword>
<accession>A0A3S8S0R5</accession>
<dbReference type="AlphaFoldDB" id="A0A3S8S0R5"/>
<organism evidence="1 2">
    <name type="scientific">Paenibacillus lentus</name>
    <dbReference type="NCBI Taxonomy" id="1338368"/>
    <lineage>
        <taxon>Bacteria</taxon>
        <taxon>Bacillati</taxon>
        <taxon>Bacillota</taxon>
        <taxon>Bacilli</taxon>
        <taxon>Bacillales</taxon>
        <taxon>Paenibacillaceae</taxon>
        <taxon>Paenibacillus</taxon>
    </lineage>
</organism>
<dbReference type="RefSeq" id="WP_125084830.1">
    <property type="nucleotide sequence ID" value="NZ_CP034248.1"/>
</dbReference>
<dbReference type="Proteomes" id="UP000273145">
    <property type="component" value="Chromosome"/>
</dbReference>
<dbReference type="KEGG" id="plen:EIM92_22910"/>
<sequence>MDLPLWLQSALQERLERVMSGIEHRPELRKLRSEEGLAFETMFAGMDRTNIPGYMDWEDKHYYKRGVENEHLYIQGLRDGVQVAFTLLADPISISDKSG</sequence>
<evidence type="ECO:0000313" key="1">
    <source>
        <dbReference type="EMBL" id="AZK48679.1"/>
    </source>
</evidence>
<proteinExistence type="predicted"/>
<reference evidence="1 2" key="1">
    <citation type="submission" date="2018-11" db="EMBL/GenBank/DDBJ databases">
        <title>Genome sequencing of Paenibacillus lentus DSM25539(T).</title>
        <authorList>
            <person name="Kook J.-K."/>
            <person name="Park S.-N."/>
            <person name="Lim Y.K."/>
        </authorList>
    </citation>
    <scope>NUCLEOTIDE SEQUENCE [LARGE SCALE GENOMIC DNA]</scope>
    <source>
        <strain evidence="1 2">DSM 25539</strain>
    </source>
</reference>
<gene>
    <name evidence="1" type="ORF">EIM92_22910</name>
</gene>
<name>A0A3S8S0R5_9BACL</name>
<protein>
    <submittedName>
        <fullName evidence="1">Uncharacterized protein</fullName>
    </submittedName>
</protein>
<evidence type="ECO:0000313" key="2">
    <source>
        <dbReference type="Proteomes" id="UP000273145"/>
    </source>
</evidence>